<keyword evidence="4" id="KW-1185">Reference proteome</keyword>
<comment type="caution">
    <text evidence="3">The sequence shown here is derived from an EMBL/GenBank/DDBJ whole genome shotgun (WGS) entry which is preliminary data.</text>
</comment>
<keyword evidence="2" id="KW-0812">Transmembrane</keyword>
<sequence>MEQPWIYLVLLGAVIMLVGWKKPARSNNEAQFSENMEATLEHFIHEVGEENEKVLAVVEQLKKENDLQFNAARHRMDALEASLSQAEERAWHAEQTLAQIRREQSIQQPVGVNMSYTANTIAADSGHTISVLEHDIVSESASEQPNTVPQSIRSRYEQLFALVDEGKSNQQIADELHMNRGEVELIRQLSQQESERRV</sequence>
<feature type="coiled-coil region" evidence="1">
    <location>
        <begin position="44"/>
        <end position="103"/>
    </location>
</feature>
<dbReference type="RefSeq" id="WP_144990940.1">
    <property type="nucleotide sequence ID" value="NZ_VNJK01000001.1"/>
</dbReference>
<organism evidence="3 4">
    <name type="scientific">Paenibacillus agilis</name>
    <dbReference type="NCBI Taxonomy" id="3020863"/>
    <lineage>
        <taxon>Bacteria</taxon>
        <taxon>Bacillati</taxon>
        <taxon>Bacillota</taxon>
        <taxon>Bacilli</taxon>
        <taxon>Bacillales</taxon>
        <taxon>Paenibacillaceae</taxon>
        <taxon>Paenibacillus</taxon>
    </lineage>
</organism>
<keyword evidence="1" id="KW-0175">Coiled coil</keyword>
<reference evidence="3 4" key="1">
    <citation type="submission" date="2019-07" db="EMBL/GenBank/DDBJ databases">
        <authorList>
            <person name="Kim J."/>
        </authorList>
    </citation>
    <scope>NUCLEOTIDE SEQUENCE [LARGE SCALE GENOMIC DNA]</scope>
    <source>
        <strain evidence="3 4">N4</strain>
    </source>
</reference>
<evidence type="ECO:0000256" key="2">
    <source>
        <dbReference type="SAM" id="Phobius"/>
    </source>
</evidence>
<dbReference type="EMBL" id="VNJK01000001">
    <property type="protein sequence ID" value="TVX93955.1"/>
    <property type="molecule type" value="Genomic_DNA"/>
</dbReference>
<feature type="transmembrane region" description="Helical" evidence="2">
    <location>
        <begin position="6"/>
        <end position="23"/>
    </location>
</feature>
<protein>
    <submittedName>
        <fullName evidence="3">Uncharacterized protein</fullName>
    </submittedName>
</protein>
<evidence type="ECO:0000313" key="3">
    <source>
        <dbReference type="EMBL" id="TVX93955.1"/>
    </source>
</evidence>
<keyword evidence="2" id="KW-0472">Membrane</keyword>
<evidence type="ECO:0000313" key="4">
    <source>
        <dbReference type="Proteomes" id="UP000318102"/>
    </source>
</evidence>
<proteinExistence type="predicted"/>
<dbReference type="OrthoDB" id="1682562at2"/>
<dbReference type="Proteomes" id="UP000318102">
    <property type="component" value="Unassembled WGS sequence"/>
</dbReference>
<name>A0A559J245_9BACL</name>
<dbReference type="AlphaFoldDB" id="A0A559J245"/>
<gene>
    <name evidence="3" type="ORF">FPZ44_13365</name>
</gene>
<evidence type="ECO:0000256" key="1">
    <source>
        <dbReference type="SAM" id="Coils"/>
    </source>
</evidence>
<keyword evidence="2" id="KW-1133">Transmembrane helix</keyword>
<accession>A0A559J245</accession>